<dbReference type="Gene3D" id="3.20.10.10">
    <property type="entry name" value="D-amino Acid Aminotransferase, subunit A, domain 2"/>
    <property type="match status" value="1"/>
</dbReference>
<comment type="pathway">
    <text evidence="3">Amino-acid biosynthesis; L-leucine biosynthesis; L-leucine from 3-methyl-2-oxobutanoate: step 4/4.</text>
</comment>
<evidence type="ECO:0000256" key="4">
    <source>
        <dbReference type="ARBA" id="ARBA00009320"/>
    </source>
</evidence>
<name>A0A1T5CYJ5_9SPHI</name>
<dbReference type="RefSeq" id="WP_079642619.1">
    <property type="nucleotide sequence ID" value="NZ_FUZF01000005.1"/>
</dbReference>
<comment type="pathway">
    <text evidence="1">Amino-acid biosynthesis; L-isoleucine biosynthesis; L-isoleucine from 2-oxobutanoate: step 4/4.</text>
</comment>
<proteinExistence type="inferred from homology"/>
<dbReference type="InterPro" id="IPR050571">
    <property type="entry name" value="Class-IV_PLP-Dep_Aminotrnsfr"/>
</dbReference>
<evidence type="ECO:0000313" key="9">
    <source>
        <dbReference type="EMBL" id="SKB64578.1"/>
    </source>
</evidence>
<comment type="catalytic activity">
    <reaction evidence="6">
        <text>L-valine + 2-oxoglutarate = 3-methyl-2-oxobutanoate + L-glutamate</text>
        <dbReference type="Rhea" id="RHEA:24813"/>
        <dbReference type="ChEBI" id="CHEBI:11851"/>
        <dbReference type="ChEBI" id="CHEBI:16810"/>
        <dbReference type="ChEBI" id="CHEBI:29985"/>
        <dbReference type="ChEBI" id="CHEBI:57762"/>
        <dbReference type="EC" id="2.6.1.42"/>
    </reaction>
</comment>
<dbReference type="SUPFAM" id="SSF56752">
    <property type="entry name" value="D-aminoacid aminotransferase-like PLP-dependent enzymes"/>
    <property type="match status" value="1"/>
</dbReference>
<dbReference type="InterPro" id="IPR001544">
    <property type="entry name" value="Aminotrans_IV"/>
</dbReference>
<dbReference type="InterPro" id="IPR043131">
    <property type="entry name" value="BCAT-like_N"/>
</dbReference>
<evidence type="ECO:0000256" key="3">
    <source>
        <dbReference type="ARBA" id="ARBA00005072"/>
    </source>
</evidence>
<reference evidence="10" key="1">
    <citation type="submission" date="2017-02" db="EMBL/GenBank/DDBJ databases">
        <authorList>
            <person name="Varghese N."/>
            <person name="Submissions S."/>
        </authorList>
    </citation>
    <scope>NUCLEOTIDE SEQUENCE [LARGE SCALE GENOMIC DNA]</scope>
    <source>
        <strain evidence="10">DSM 24091</strain>
    </source>
</reference>
<dbReference type="EC" id="2.6.1.42" evidence="5"/>
<comment type="pathway">
    <text evidence="2">Amino-acid biosynthesis; L-valine biosynthesis; L-valine from pyruvate: step 4/4.</text>
</comment>
<organism evidence="9 10">
    <name type="scientific">Sphingobacterium nematocida</name>
    <dbReference type="NCBI Taxonomy" id="1513896"/>
    <lineage>
        <taxon>Bacteria</taxon>
        <taxon>Pseudomonadati</taxon>
        <taxon>Bacteroidota</taxon>
        <taxon>Sphingobacteriia</taxon>
        <taxon>Sphingobacteriales</taxon>
        <taxon>Sphingobacteriaceae</taxon>
        <taxon>Sphingobacterium</taxon>
    </lineage>
</organism>
<evidence type="ECO:0000256" key="2">
    <source>
        <dbReference type="ARBA" id="ARBA00004931"/>
    </source>
</evidence>
<comment type="similarity">
    <text evidence="4">Belongs to the class-IV pyridoxal-phosphate-dependent aminotransferase family.</text>
</comment>
<comment type="catalytic activity">
    <reaction evidence="8">
        <text>L-leucine + 2-oxoglutarate = 4-methyl-2-oxopentanoate + L-glutamate</text>
        <dbReference type="Rhea" id="RHEA:18321"/>
        <dbReference type="ChEBI" id="CHEBI:16810"/>
        <dbReference type="ChEBI" id="CHEBI:17865"/>
        <dbReference type="ChEBI" id="CHEBI:29985"/>
        <dbReference type="ChEBI" id="CHEBI:57427"/>
        <dbReference type="EC" id="2.6.1.42"/>
    </reaction>
</comment>
<sequence>MHTTYVIFNGALIPEKEAQLATNDLAIVRGYGIFDYFKTVNGVTVFLEDNLDRFYRSAELMDLPVRYSRDELTNFIAVLMQANNILESGIKILLTGGYSSDGYSIAEPNLIISQHAITRNINQEQQGIRLLPFDYHRPFSQVKSIDYVMGIQALKVAKSQGADDVIYIQNELISECPRANFFLISPEGKLLTAGDDVLQGITRKKIIDLAREIIEVEVRDISIVDLQCAQEAFISSTTKNITPVTTVLGHRDFEPGPGPITKHLQKLLERLVYQL</sequence>
<dbReference type="GO" id="GO:0046394">
    <property type="term" value="P:carboxylic acid biosynthetic process"/>
    <property type="evidence" value="ECO:0007669"/>
    <property type="project" value="UniProtKB-ARBA"/>
</dbReference>
<dbReference type="Gene3D" id="3.30.470.10">
    <property type="match status" value="1"/>
</dbReference>
<dbReference type="Proteomes" id="UP000190150">
    <property type="component" value="Unassembled WGS sequence"/>
</dbReference>
<comment type="catalytic activity">
    <reaction evidence="7">
        <text>L-isoleucine + 2-oxoglutarate = (S)-3-methyl-2-oxopentanoate + L-glutamate</text>
        <dbReference type="Rhea" id="RHEA:24801"/>
        <dbReference type="ChEBI" id="CHEBI:16810"/>
        <dbReference type="ChEBI" id="CHEBI:29985"/>
        <dbReference type="ChEBI" id="CHEBI:35146"/>
        <dbReference type="ChEBI" id="CHEBI:58045"/>
        <dbReference type="EC" id="2.6.1.42"/>
    </reaction>
</comment>
<keyword evidence="10" id="KW-1185">Reference proteome</keyword>
<dbReference type="GO" id="GO:0004084">
    <property type="term" value="F:branched-chain-amino-acid transaminase activity"/>
    <property type="evidence" value="ECO:0007669"/>
    <property type="project" value="UniProtKB-EC"/>
</dbReference>
<evidence type="ECO:0000256" key="6">
    <source>
        <dbReference type="ARBA" id="ARBA00048212"/>
    </source>
</evidence>
<dbReference type="InterPro" id="IPR043132">
    <property type="entry name" value="BCAT-like_C"/>
</dbReference>
<evidence type="ECO:0000256" key="1">
    <source>
        <dbReference type="ARBA" id="ARBA00004824"/>
    </source>
</evidence>
<evidence type="ECO:0000313" key="10">
    <source>
        <dbReference type="Proteomes" id="UP000190150"/>
    </source>
</evidence>
<dbReference type="InterPro" id="IPR036038">
    <property type="entry name" value="Aminotransferase-like"/>
</dbReference>
<dbReference type="EMBL" id="FUZF01000005">
    <property type="protein sequence ID" value="SKB64578.1"/>
    <property type="molecule type" value="Genomic_DNA"/>
</dbReference>
<dbReference type="PANTHER" id="PTHR42743:SF11">
    <property type="entry name" value="AMINODEOXYCHORISMATE LYASE"/>
    <property type="match status" value="1"/>
</dbReference>
<accession>A0A1T5CYJ5</accession>
<dbReference type="AlphaFoldDB" id="A0A1T5CYJ5"/>
<protein>
    <recommendedName>
        <fullName evidence="5">branched-chain-amino-acid transaminase</fullName>
        <ecNumber evidence="5">2.6.1.42</ecNumber>
    </recommendedName>
</protein>
<evidence type="ECO:0000256" key="8">
    <source>
        <dbReference type="ARBA" id="ARBA00049229"/>
    </source>
</evidence>
<evidence type="ECO:0000256" key="5">
    <source>
        <dbReference type="ARBA" id="ARBA00013053"/>
    </source>
</evidence>
<dbReference type="CDD" id="cd00449">
    <property type="entry name" value="PLPDE_IV"/>
    <property type="match status" value="1"/>
</dbReference>
<dbReference type="OrthoDB" id="9805628at2"/>
<dbReference type="PANTHER" id="PTHR42743">
    <property type="entry name" value="AMINO-ACID AMINOTRANSFERASE"/>
    <property type="match status" value="1"/>
</dbReference>
<evidence type="ECO:0000256" key="7">
    <source>
        <dbReference type="ARBA" id="ARBA00048798"/>
    </source>
</evidence>
<gene>
    <name evidence="9" type="ORF">SAMN05660841_01664</name>
</gene>
<dbReference type="Pfam" id="PF01063">
    <property type="entry name" value="Aminotran_4"/>
    <property type="match status" value="1"/>
</dbReference>
<dbReference type="STRING" id="1513896.SAMN05660841_01664"/>